<organism evidence="1 2">
    <name type="scientific">Rhodosorus marinus</name>
    <dbReference type="NCBI Taxonomy" id="101924"/>
    <lineage>
        <taxon>Eukaryota</taxon>
        <taxon>Rhodophyta</taxon>
        <taxon>Stylonematophyceae</taxon>
        <taxon>Stylonematales</taxon>
        <taxon>Stylonemataceae</taxon>
        <taxon>Rhodosorus</taxon>
    </lineage>
</organism>
<accession>A0AAV8UP59</accession>
<keyword evidence="2" id="KW-1185">Reference proteome</keyword>
<reference evidence="1 2" key="1">
    <citation type="journal article" date="2023" name="Nat. Commun.">
        <title>Origin of minicircular mitochondrial genomes in red algae.</title>
        <authorList>
            <person name="Lee Y."/>
            <person name="Cho C.H."/>
            <person name="Lee Y.M."/>
            <person name="Park S.I."/>
            <person name="Yang J.H."/>
            <person name="West J.A."/>
            <person name="Bhattacharya D."/>
            <person name="Yoon H.S."/>
        </authorList>
    </citation>
    <scope>NUCLEOTIDE SEQUENCE [LARGE SCALE GENOMIC DNA]</scope>
    <source>
        <strain evidence="1 2">CCMP1338</strain>
        <tissue evidence="1">Whole cell</tissue>
    </source>
</reference>
<gene>
    <name evidence="1" type="ORF">NDN08_000817</name>
</gene>
<proteinExistence type="predicted"/>
<sequence>MSTILQRVMRGPYKYAPTWTHPQVSMRDQYMFWWNQGWQETRWLCITAVTIPLLMLWAGQTDKTNEEALKESRNPYYVRKWIKDPEWRRQHHFKVEE</sequence>
<name>A0AAV8UP59_9RHOD</name>
<dbReference type="EMBL" id="JAMWBK010000006">
    <property type="protein sequence ID" value="KAJ8904296.1"/>
    <property type="molecule type" value="Genomic_DNA"/>
</dbReference>
<comment type="caution">
    <text evidence="1">The sequence shown here is derived from an EMBL/GenBank/DDBJ whole genome shotgun (WGS) entry which is preliminary data.</text>
</comment>
<dbReference type="AlphaFoldDB" id="A0AAV8UP59"/>
<evidence type="ECO:0000313" key="1">
    <source>
        <dbReference type="EMBL" id="KAJ8904296.1"/>
    </source>
</evidence>
<evidence type="ECO:0008006" key="3">
    <source>
        <dbReference type="Google" id="ProtNLM"/>
    </source>
</evidence>
<dbReference type="Proteomes" id="UP001157974">
    <property type="component" value="Unassembled WGS sequence"/>
</dbReference>
<protein>
    <recommendedName>
        <fullName evidence="3">NADH dehydrogenase [ubiquinone] 1 beta subcomplex subunit 4</fullName>
    </recommendedName>
</protein>
<evidence type="ECO:0000313" key="2">
    <source>
        <dbReference type="Proteomes" id="UP001157974"/>
    </source>
</evidence>